<evidence type="ECO:0000256" key="9">
    <source>
        <dbReference type="ARBA" id="ARBA00023136"/>
    </source>
</evidence>
<dbReference type="RefSeq" id="WP_215871817.1">
    <property type="nucleotide sequence ID" value="NZ_JAAXYO010000029.1"/>
</dbReference>
<dbReference type="PANTHER" id="PTHR35091">
    <property type="entry name" value="FLAGELLAR PROTEIN FLIL"/>
    <property type="match status" value="1"/>
</dbReference>
<keyword evidence="11" id="KW-0966">Cell projection</keyword>
<evidence type="ECO:0000313" key="11">
    <source>
        <dbReference type="EMBL" id="MBU2786976.1"/>
    </source>
</evidence>
<dbReference type="GO" id="GO:0006935">
    <property type="term" value="P:chemotaxis"/>
    <property type="evidence" value="ECO:0007669"/>
    <property type="project" value="UniProtKB-KW"/>
</dbReference>
<organism evidence="11 12">
    <name type="scientific">Igneacidithiobacillus copahuensis</name>
    <dbReference type="NCBI Taxonomy" id="2724909"/>
    <lineage>
        <taxon>Bacteria</taxon>
        <taxon>Pseudomonadati</taxon>
        <taxon>Pseudomonadota</taxon>
        <taxon>Acidithiobacillia</taxon>
        <taxon>Acidithiobacillales</taxon>
        <taxon>Acidithiobacillaceae</taxon>
        <taxon>Igneacidithiobacillus</taxon>
    </lineage>
</organism>
<dbReference type="Proteomes" id="UP001197378">
    <property type="component" value="Unassembled WGS sequence"/>
</dbReference>
<keyword evidence="8 10" id="KW-1133">Transmembrane helix</keyword>
<comment type="similarity">
    <text evidence="3 10">Belongs to the FliL family.</text>
</comment>
<keyword evidence="11" id="KW-0282">Flagellum</keyword>
<dbReference type="GO" id="GO:0005886">
    <property type="term" value="C:plasma membrane"/>
    <property type="evidence" value="ECO:0007669"/>
    <property type="project" value="UniProtKB-SubCell"/>
</dbReference>
<evidence type="ECO:0000256" key="7">
    <source>
        <dbReference type="ARBA" id="ARBA00022779"/>
    </source>
</evidence>
<evidence type="ECO:0000256" key="3">
    <source>
        <dbReference type="ARBA" id="ARBA00008281"/>
    </source>
</evidence>
<keyword evidence="5 10" id="KW-0145">Chemotaxis</keyword>
<keyword evidence="7 10" id="KW-0283">Flagellar rotation</keyword>
<dbReference type="GO" id="GO:0009425">
    <property type="term" value="C:bacterial-type flagellum basal body"/>
    <property type="evidence" value="ECO:0007669"/>
    <property type="project" value="InterPro"/>
</dbReference>
<dbReference type="GO" id="GO:0071978">
    <property type="term" value="P:bacterial-type flagellum-dependent swarming motility"/>
    <property type="evidence" value="ECO:0007669"/>
    <property type="project" value="TreeGrafter"/>
</dbReference>
<gene>
    <name evidence="11" type="ORF">HFQ13_01880</name>
</gene>
<comment type="caution">
    <text evidence="11">The sequence shown here is derived from an EMBL/GenBank/DDBJ whole genome shotgun (WGS) entry which is preliminary data.</text>
</comment>
<evidence type="ECO:0000256" key="8">
    <source>
        <dbReference type="ARBA" id="ARBA00022989"/>
    </source>
</evidence>
<comment type="subcellular location">
    <subcellularLocation>
        <location evidence="10">Cell inner membrane</location>
    </subcellularLocation>
    <subcellularLocation>
        <location evidence="2">Cell membrane</location>
        <topology evidence="2">Single-pass membrane protein</topology>
    </subcellularLocation>
</comment>
<name>A0AAE2YMT4_9PROT</name>
<comment type="function">
    <text evidence="1 10">Controls the rotational direction of flagella during chemotaxis.</text>
</comment>
<accession>A0AAE2YMT4</accession>
<proteinExistence type="inferred from homology"/>
<dbReference type="InterPro" id="IPR005503">
    <property type="entry name" value="FliL"/>
</dbReference>
<keyword evidence="4" id="KW-1003">Cell membrane</keyword>
<keyword evidence="11" id="KW-0969">Cilium</keyword>
<evidence type="ECO:0000256" key="4">
    <source>
        <dbReference type="ARBA" id="ARBA00022475"/>
    </source>
</evidence>
<keyword evidence="10" id="KW-0997">Cell inner membrane</keyword>
<feature type="transmembrane region" description="Helical" evidence="10">
    <location>
        <begin position="12"/>
        <end position="34"/>
    </location>
</feature>
<keyword evidence="12" id="KW-1185">Reference proteome</keyword>
<dbReference type="EMBL" id="JAAXYO010000029">
    <property type="protein sequence ID" value="MBU2786976.1"/>
    <property type="molecule type" value="Genomic_DNA"/>
</dbReference>
<keyword evidence="9 10" id="KW-0472">Membrane</keyword>
<keyword evidence="6 10" id="KW-0812">Transmembrane</keyword>
<evidence type="ECO:0000256" key="5">
    <source>
        <dbReference type="ARBA" id="ARBA00022500"/>
    </source>
</evidence>
<protein>
    <recommendedName>
        <fullName evidence="10">Flagellar protein FliL</fullName>
    </recommendedName>
</protein>
<dbReference type="PANTHER" id="PTHR35091:SF2">
    <property type="entry name" value="FLAGELLAR PROTEIN FLIL"/>
    <property type="match status" value="1"/>
</dbReference>
<evidence type="ECO:0000256" key="6">
    <source>
        <dbReference type="ARBA" id="ARBA00022692"/>
    </source>
</evidence>
<evidence type="ECO:0000256" key="1">
    <source>
        <dbReference type="ARBA" id="ARBA00002254"/>
    </source>
</evidence>
<dbReference type="Pfam" id="PF03748">
    <property type="entry name" value="FliL"/>
    <property type="match status" value="1"/>
</dbReference>
<sequence length="166" mass="18115">MAGKEKSGKRKIMLLAVIAVLLLLIAAGGAWWFLLRSTAAPSKAQLQEQRAQQTKFIDLGELVTNLQSTDGGTHYIQVKVELKTYDADLEKKIQTYLPEIRNQVLQLLAAQQADKVSDPAVRGQLLDKIKADVNQILQTDGGALSAPVNSKNPPIVAAYFSSFVVQ</sequence>
<reference evidence="11" key="1">
    <citation type="journal article" date="2021" name="ISME J.">
        <title>Genomic evolution of the class Acidithiobacillia: deep-branching Proteobacteria living in extreme acidic conditions.</title>
        <authorList>
            <person name="Moya-Beltran A."/>
            <person name="Beard S."/>
            <person name="Rojas-Villalobos C."/>
            <person name="Issotta F."/>
            <person name="Gallardo Y."/>
            <person name="Ulloa R."/>
            <person name="Giaveno A."/>
            <person name="Degli Esposti M."/>
            <person name="Johnson D.B."/>
            <person name="Quatrini R."/>
        </authorList>
    </citation>
    <scope>NUCLEOTIDE SEQUENCE</scope>
    <source>
        <strain evidence="11">VAN18-1</strain>
    </source>
</reference>
<evidence type="ECO:0000256" key="10">
    <source>
        <dbReference type="RuleBase" id="RU364125"/>
    </source>
</evidence>
<evidence type="ECO:0000256" key="2">
    <source>
        <dbReference type="ARBA" id="ARBA00004162"/>
    </source>
</evidence>
<dbReference type="AlphaFoldDB" id="A0AAE2YMT4"/>
<evidence type="ECO:0000313" key="12">
    <source>
        <dbReference type="Proteomes" id="UP001197378"/>
    </source>
</evidence>